<dbReference type="Pfam" id="PF01522">
    <property type="entry name" value="Polysacc_deac_1"/>
    <property type="match status" value="1"/>
</dbReference>
<dbReference type="InterPro" id="IPR011330">
    <property type="entry name" value="Glyco_hydro/deAcase_b/a-brl"/>
</dbReference>
<proteinExistence type="predicted"/>
<dbReference type="Proteomes" id="UP000243605">
    <property type="component" value="Unassembled WGS sequence"/>
</dbReference>
<dbReference type="OrthoDB" id="9778320at2"/>
<dbReference type="AlphaFoldDB" id="A0A662YZZ5"/>
<feature type="domain" description="NodB homology" evidence="3">
    <location>
        <begin position="283"/>
        <end position="394"/>
    </location>
</feature>
<evidence type="ECO:0000313" key="5">
    <source>
        <dbReference type="Proteomes" id="UP000243605"/>
    </source>
</evidence>
<dbReference type="InterPro" id="IPR002509">
    <property type="entry name" value="NODB_dom"/>
</dbReference>
<keyword evidence="2" id="KW-0732">Signal</keyword>
<name>A0A662YZZ5_9STAP</name>
<dbReference type="PANTHER" id="PTHR34216">
    <property type="match status" value="1"/>
</dbReference>
<organism evidence="4 5">
    <name type="scientific">Aliicoccus persicus</name>
    <dbReference type="NCBI Taxonomy" id="930138"/>
    <lineage>
        <taxon>Bacteria</taxon>
        <taxon>Bacillati</taxon>
        <taxon>Bacillota</taxon>
        <taxon>Bacilli</taxon>
        <taxon>Bacillales</taxon>
        <taxon>Staphylococcaceae</taxon>
        <taxon>Aliicoccus</taxon>
    </lineage>
</organism>
<dbReference type="GO" id="GO:0005975">
    <property type="term" value="P:carbohydrate metabolic process"/>
    <property type="evidence" value="ECO:0007669"/>
    <property type="project" value="InterPro"/>
</dbReference>
<comment type="subcellular location">
    <subcellularLocation>
        <location evidence="1">Secreted</location>
    </subcellularLocation>
</comment>
<dbReference type="RefSeq" id="WP_091472500.1">
    <property type="nucleotide sequence ID" value="NZ_FOIT01000001.1"/>
</dbReference>
<gene>
    <name evidence="4" type="ORF">SAMN05192557_0012</name>
</gene>
<accession>A0A662YZZ5</accession>
<evidence type="ECO:0000259" key="3">
    <source>
        <dbReference type="Pfam" id="PF01522"/>
    </source>
</evidence>
<dbReference type="InterPro" id="IPR051398">
    <property type="entry name" value="Polysacch_Deacetylase"/>
</dbReference>
<evidence type="ECO:0000256" key="2">
    <source>
        <dbReference type="ARBA" id="ARBA00022729"/>
    </source>
</evidence>
<dbReference type="EMBL" id="FOIT01000001">
    <property type="protein sequence ID" value="SEV79676.1"/>
    <property type="molecule type" value="Genomic_DNA"/>
</dbReference>
<evidence type="ECO:0000313" key="4">
    <source>
        <dbReference type="EMBL" id="SEV79676.1"/>
    </source>
</evidence>
<evidence type="ECO:0000256" key="1">
    <source>
        <dbReference type="ARBA" id="ARBA00004613"/>
    </source>
</evidence>
<protein>
    <submittedName>
        <fullName evidence="4">Polysaccharide deacetylase</fullName>
    </submittedName>
</protein>
<keyword evidence="5" id="KW-1185">Reference proteome</keyword>
<reference evidence="4 5" key="1">
    <citation type="submission" date="2016-10" db="EMBL/GenBank/DDBJ databases">
        <authorList>
            <person name="Varghese N."/>
            <person name="Submissions S."/>
        </authorList>
    </citation>
    <scope>NUCLEOTIDE SEQUENCE [LARGE SCALE GENOMIC DNA]</scope>
    <source>
        <strain evidence="4 5">IBRC-M10081</strain>
    </source>
</reference>
<dbReference type="PANTHER" id="PTHR34216:SF3">
    <property type="entry name" value="POLY-BETA-1,6-N-ACETYL-D-GLUCOSAMINE N-DEACETYLASE"/>
    <property type="match status" value="1"/>
</dbReference>
<sequence length="487" mass="56739">MKSINYFDINKENLINFENSIFILDKDEVKYRMYYNLSKGSNKIIIKFSNDVTDDMENVRNTAFVSNSSLLIIEEVSSTINEIDNGFGIGNDNLYYVEEYKNIILKIVHLIDINHDDIYFYGEYEGAFIPLLLSIFIKDSNAIVHNPVNFVQKISATKRKELYKTLFPGLSDDEILKKYLRKFSTTIHMKKDRTVPKIFYIQNKIDDTFNKQYIPFINNLKKYSIYDGSLVKLMYSNKELINNKLSEDKLGNILNSIIDNDGFQYIEDNNIFNSKASLVFLDDDSREASYEILYKFARENQLPVTFGVNSGHIKNGTKNRMSYNQFLEMKKDKNIVEFVNHTHSHIRLTELDYNEIDTEIRLCQEFLEEHGIFTSHLIYPFGKVNDQIMKIASKYVSSASKTNGKIVDFNHADYNKYLLNRVAFETEIEKIEKDMIEAARCNGCLIINIHTQYSTFSTEKLGEIVKLSKKYNVDILHLSNAVKRSVK</sequence>
<dbReference type="Gene3D" id="3.20.20.370">
    <property type="entry name" value="Glycoside hydrolase/deacetylase"/>
    <property type="match status" value="1"/>
</dbReference>
<dbReference type="SUPFAM" id="SSF88713">
    <property type="entry name" value="Glycoside hydrolase/deacetylase"/>
    <property type="match status" value="1"/>
</dbReference>
<dbReference type="GO" id="GO:0005576">
    <property type="term" value="C:extracellular region"/>
    <property type="evidence" value="ECO:0007669"/>
    <property type="project" value="UniProtKB-SubCell"/>
</dbReference>
<dbReference type="GO" id="GO:0016810">
    <property type="term" value="F:hydrolase activity, acting on carbon-nitrogen (but not peptide) bonds"/>
    <property type="evidence" value="ECO:0007669"/>
    <property type="project" value="InterPro"/>
</dbReference>